<dbReference type="PANTHER" id="PTHR35860">
    <property type="entry name" value="PROTEIN FAM24B"/>
    <property type="match status" value="1"/>
</dbReference>
<feature type="transmembrane region" description="Helical" evidence="5">
    <location>
        <begin position="20"/>
        <end position="44"/>
    </location>
</feature>
<evidence type="ECO:0000313" key="6">
    <source>
        <dbReference type="Proteomes" id="UP000694923"/>
    </source>
</evidence>
<protein>
    <submittedName>
        <fullName evidence="7">Protein FAM24A-like isoform X1</fullName>
    </submittedName>
</protein>
<keyword evidence="4" id="KW-0732">Signal</keyword>
<accession>A0ABM0SC24</accession>
<evidence type="ECO:0000256" key="1">
    <source>
        <dbReference type="ARBA" id="ARBA00004613"/>
    </source>
</evidence>
<comment type="subcellular location">
    <subcellularLocation>
        <location evidence="1">Secreted</location>
    </subcellularLocation>
</comment>
<dbReference type="RefSeq" id="XP_008590415.1">
    <property type="nucleotide sequence ID" value="XM_008592193.1"/>
</dbReference>
<proteinExistence type="inferred from homology"/>
<dbReference type="InterPro" id="IPR028122">
    <property type="entry name" value="FAM24"/>
</dbReference>
<organism evidence="6 7">
    <name type="scientific">Galeopterus variegatus</name>
    <name type="common">Malayan flying lemur</name>
    <name type="synonym">Cynocephalus variegatus</name>
    <dbReference type="NCBI Taxonomy" id="482537"/>
    <lineage>
        <taxon>Eukaryota</taxon>
        <taxon>Metazoa</taxon>
        <taxon>Chordata</taxon>
        <taxon>Craniata</taxon>
        <taxon>Vertebrata</taxon>
        <taxon>Euteleostomi</taxon>
        <taxon>Mammalia</taxon>
        <taxon>Eutheria</taxon>
        <taxon>Euarchontoglires</taxon>
        <taxon>Dermoptera</taxon>
        <taxon>Cynocephalidae</taxon>
        <taxon>Galeopterus</taxon>
    </lineage>
</organism>
<dbReference type="GeneID" id="103607725"/>
<keyword evidence="5" id="KW-0472">Membrane</keyword>
<evidence type="ECO:0000256" key="4">
    <source>
        <dbReference type="ARBA" id="ARBA00022729"/>
    </source>
</evidence>
<keyword evidence="5" id="KW-1133">Transmembrane helix</keyword>
<keyword evidence="3" id="KW-0964">Secreted</keyword>
<comment type="similarity">
    <text evidence="2">Belongs to the FAM24 family.</text>
</comment>
<sequence length="114" mass="12546">MFVLFWITGVSKMFDLQTKIMICIGSSLLIATIVLICIVICLYFKVSGELKAAKKPDAVAVNNRSEVARDKAKVNQCKVIPTESCRALQCCDQCRLYGNCDSLPSCCCDINEGL</sequence>
<keyword evidence="6" id="KW-1185">Reference proteome</keyword>
<gene>
    <name evidence="7" type="primary">LOC103607725</name>
</gene>
<dbReference type="PANTHER" id="PTHR35860:SF1">
    <property type="entry name" value="PROTEIN FAM24A"/>
    <property type="match status" value="1"/>
</dbReference>
<keyword evidence="5" id="KW-0812">Transmembrane</keyword>
<evidence type="ECO:0000256" key="2">
    <source>
        <dbReference type="ARBA" id="ARBA00007386"/>
    </source>
</evidence>
<dbReference type="Pfam" id="PF15193">
    <property type="entry name" value="FAM24"/>
    <property type="match status" value="1"/>
</dbReference>
<evidence type="ECO:0000313" key="7">
    <source>
        <dbReference type="RefSeq" id="XP_008590415.1"/>
    </source>
</evidence>
<evidence type="ECO:0000256" key="5">
    <source>
        <dbReference type="SAM" id="Phobius"/>
    </source>
</evidence>
<evidence type="ECO:0000256" key="3">
    <source>
        <dbReference type="ARBA" id="ARBA00022525"/>
    </source>
</evidence>
<name>A0ABM0SC24_GALVR</name>
<reference evidence="7" key="1">
    <citation type="submission" date="2025-08" db="UniProtKB">
        <authorList>
            <consortium name="RefSeq"/>
        </authorList>
    </citation>
    <scope>IDENTIFICATION</scope>
</reference>
<dbReference type="Proteomes" id="UP000694923">
    <property type="component" value="Unplaced"/>
</dbReference>